<dbReference type="PANTHER" id="PTHR33577">
    <property type="entry name" value="STERIGMATOCYSTIN BIOSYNTHESIS PEROXIDASE STCC-RELATED"/>
    <property type="match status" value="1"/>
</dbReference>
<comment type="cofactor">
    <cofactor evidence="1">
        <name>heme b</name>
        <dbReference type="ChEBI" id="CHEBI:60344"/>
    </cofactor>
</comment>
<dbReference type="Gene3D" id="1.10.489.10">
    <property type="entry name" value="Chloroperoxidase-like"/>
    <property type="match status" value="1"/>
</dbReference>
<evidence type="ECO:0000256" key="3">
    <source>
        <dbReference type="ARBA" id="ARBA00022617"/>
    </source>
</evidence>
<evidence type="ECO:0000256" key="2">
    <source>
        <dbReference type="ARBA" id="ARBA00022559"/>
    </source>
</evidence>
<dbReference type="OrthoDB" id="407298at2759"/>
<evidence type="ECO:0000256" key="1">
    <source>
        <dbReference type="ARBA" id="ARBA00001970"/>
    </source>
</evidence>
<evidence type="ECO:0000256" key="7">
    <source>
        <dbReference type="ARBA" id="ARBA00025795"/>
    </source>
</evidence>
<reference evidence="9 10" key="1">
    <citation type="submission" date="2014-06" db="EMBL/GenBank/DDBJ databases">
        <title>Evolutionary Origins and Diversification of the Mycorrhizal Mutualists.</title>
        <authorList>
            <consortium name="DOE Joint Genome Institute"/>
            <consortium name="Mycorrhizal Genomics Consortium"/>
            <person name="Kohler A."/>
            <person name="Kuo A."/>
            <person name="Nagy L.G."/>
            <person name="Floudas D."/>
            <person name="Copeland A."/>
            <person name="Barry K.W."/>
            <person name="Cichocki N."/>
            <person name="Veneault-Fourrey C."/>
            <person name="LaButti K."/>
            <person name="Lindquist E.A."/>
            <person name="Lipzen A."/>
            <person name="Lundell T."/>
            <person name="Morin E."/>
            <person name="Murat C."/>
            <person name="Riley R."/>
            <person name="Ohm R."/>
            <person name="Sun H."/>
            <person name="Tunlid A."/>
            <person name="Henrissat B."/>
            <person name="Grigoriev I.V."/>
            <person name="Hibbett D.S."/>
            <person name="Martin F."/>
        </authorList>
    </citation>
    <scope>NUCLEOTIDE SEQUENCE [LARGE SCALE GENOMIC DNA]</scope>
    <source>
        <strain evidence="9 10">SS14</strain>
    </source>
</reference>
<gene>
    <name evidence="9" type="ORF">M422DRAFT_268458</name>
</gene>
<keyword evidence="2" id="KW-0575">Peroxidase</keyword>
<dbReference type="PANTHER" id="PTHR33577:SF9">
    <property type="entry name" value="PEROXIDASE STCC"/>
    <property type="match status" value="1"/>
</dbReference>
<dbReference type="InterPro" id="IPR000028">
    <property type="entry name" value="Chloroperoxidase"/>
</dbReference>
<dbReference type="HOGENOM" id="CLU_107265_1_0_1"/>
<dbReference type="EMBL" id="KN837269">
    <property type="protein sequence ID" value="KIJ30102.1"/>
    <property type="molecule type" value="Genomic_DNA"/>
</dbReference>
<protein>
    <recommendedName>
        <fullName evidence="8">Heme haloperoxidase family profile domain-containing protein</fullName>
    </recommendedName>
</protein>
<evidence type="ECO:0000256" key="4">
    <source>
        <dbReference type="ARBA" id="ARBA00022723"/>
    </source>
</evidence>
<dbReference type="GO" id="GO:0004601">
    <property type="term" value="F:peroxidase activity"/>
    <property type="evidence" value="ECO:0007669"/>
    <property type="project" value="UniProtKB-KW"/>
</dbReference>
<sequence>MKFSAIILIVFREINEFVAPIPNPPAPLPLAAGLNGLILVNNPAHPFMTPGPDDLRGPCPASKTLANHGYLPRNGVGRPDQIVTAVMEGKFAFSALR</sequence>
<evidence type="ECO:0000259" key="8">
    <source>
        <dbReference type="Pfam" id="PF01328"/>
    </source>
</evidence>
<proteinExistence type="inferred from homology"/>
<dbReference type="GO" id="GO:0046872">
    <property type="term" value="F:metal ion binding"/>
    <property type="evidence" value="ECO:0007669"/>
    <property type="project" value="UniProtKB-KW"/>
</dbReference>
<comment type="similarity">
    <text evidence="7">Belongs to the chloroperoxidase family.</text>
</comment>
<evidence type="ECO:0000256" key="5">
    <source>
        <dbReference type="ARBA" id="ARBA00023002"/>
    </source>
</evidence>
<feature type="domain" description="Heme haloperoxidase family profile" evidence="8">
    <location>
        <begin position="45"/>
        <end position="89"/>
    </location>
</feature>
<keyword evidence="3" id="KW-0349">Heme</keyword>
<evidence type="ECO:0000256" key="6">
    <source>
        <dbReference type="ARBA" id="ARBA00023004"/>
    </source>
</evidence>
<dbReference type="InterPro" id="IPR036851">
    <property type="entry name" value="Chloroperoxidase-like_sf"/>
</dbReference>
<dbReference type="AlphaFoldDB" id="A0A0C9UMQ0"/>
<dbReference type="Proteomes" id="UP000054279">
    <property type="component" value="Unassembled WGS sequence"/>
</dbReference>
<dbReference type="SUPFAM" id="SSF47571">
    <property type="entry name" value="Cloroperoxidase"/>
    <property type="match status" value="1"/>
</dbReference>
<keyword evidence="10" id="KW-1185">Reference proteome</keyword>
<accession>A0A0C9UMQ0</accession>
<dbReference type="Pfam" id="PF01328">
    <property type="entry name" value="Peroxidase_2"/>
    <property type="match status" value="1"/>
</dbReference>
<keyword evidence="5" id="KW-0560">Oxidoreductase</keyword>
<evidence type="ECO:0000313" key="9">
    <source>
        <dbReference type="EMBL" id="KIJ30102.1"/>
    </source>
</evidence>
<keyword evidence="4" id="KW-0479">Metal-binding</keyword>
<organism evidence="9 10">
    <name type="scientific">Sphaerobolus stellatus (strain SS14)</name>
    <dbReference type="NCBI Taxonomy" id="990650"/>
    <lineage>
        <taxon>Eukaryota</taxon>
        <taxon>Fungi</taxon>
        <taxon>Dikarya</taxon>
        <taxon>Basidiomycota</taxon>
        <taxon>Agaricomycotina</taxon>
        <taxon>Agaricomycetes</taxon>
        <taxon>Phallomycetidae</taxon>
        <taxon>Geastrales</taxon>
        <taxon>Sphaerobolaceae</taxon>
        <taxon>Sphaerobolus</taxon>
    </lineage>
</organism>
<name>A0A0C9UMQ0_SPHS4</name>
<evidence type="ECO:0000313" key="10">
    <source>
        <dbReference type="Proteomes" id="UP000054279"/>
    </source>
</evidence>
<keyword evidence="6" id="KW-0408">Iron</keyword>